<dbReference type="PANTHER" id="PTHR33529:SF7">
    <property type="entry name" value="LIPOPOLYSACCHARIDE EXPORT SYSTEM PERMEASE PROTEIN LPTF"/>
    <property type="match status" value="1"/>
</dbReference>
<dbReference type="RefSeq" id="WP_353497212.1">
    <property type="nucleotide sequence ID" value="NZ_CP115920.1"/>
</dbReference>
<keyword evidence="10 12" id="KW-0472">Membrane</keyword>
<dbReference type="PANTHER" id="PTHR33529">
    <property type="entry name" value="SLR0882 PROTEIN-RELATED"/>
    <property type="match status" value="1"/>
</dbReference>
<dbReference type="Pfam" id="PF03739">
    <property type="entry name" value="LptF_LptG"/>
    <property type="match status" value="1"/>
</dbReference>
<dbReference type="GO" id="GO:0055085">
    <property type="term" value="P:transmembrane transport"/>
    <property type="evidence" value="ECO:0007669"/>
    <property type="project" value="InterPro"/>
</dbReference>
<evidence type="ECO:0000256" key="2">
    <source>
        <dbReference type="ARBA" id="ARBA00004429"/>
    </source>
</evidence>
<keyword evidence="9 12" id="KW-1133">Transmembrane helix</keyword>
<evidence type="ECO:0000256" key="9">
    <source>
        <dbReference type="ARBA" id="ARBA00022989"/>
    </source>
</evidence>
<evidence type="ECO:0000256" key="3">
    <source>
        <dbReference type="ARBA" id="ARBA00007725"/>
    </source>
</evidence>
<keyword evidence="6" id="KW-1003">Cell membrane</keyword>
<reference evidence="13" key="1">
    <citation type="submission" date="2023-01" db="EMBL/GenBank/DDBJ databases">
        <title>Vibrio sp. CB1-14 genome sequencing.</title>
        <authorList>
            <person name="Otstavnykh N."/>
            <person name="Isaeva M."/>
            <person name="Meleshko D."/>
        </authorList>
    </citation>
    <scope>NUCLEOTIDE SEQUENCE</scope>
    <source>
        <strain evidence="13">CB1-14</strain>
    </source>
</reference>
<sequence>MIIVRYLIRETVKSQLAIFLVLFLVFFSRQFIQVLADASDGDIPAGLIMTLAGISMPTMGLLMFPLSIYIGILVTFGRLYAESEITVMNATGIGNKFLIRAAMYLAVITTSLAAFNAFWLAPWTQEQEVQIREKLASENSVELIQTGSFQRTPDGSSVVFIDDIRDRKLDNVFVAQLSPRDSVLPSVIAAQSGEVKELSDGRQVIALYDGTRYEGVPTRLEYMITEFSEYEGVIGQREVQPRGRSWMAIPTLDLLSDPAPKAQAELHWRLSLVVCIPLLTMLVVPLSAVNPRQSKFAKMGPAIFVYFAYFMAISAMKSALEDGAFPTYIGLWPVNFALLVAAISVNTWDTVPVRRVREKWRRKRRGKPQEVA</sequence>
<feature type="transmembrane region" description="Helical" evidence="12">
    <location>
        <begin position="332"/>
        <end position="353"/>
    </location>
</feature>
<evidence type="ECO:0000256" key="8">
    <source>
        <dbReference type="ARBA" id="ARBA00022692"/>
    </source>
</evidence>
<keyword evidence="5" id="KW-0813">Transport</keyword>
<keyword evidence="7" id="KW-0997">Cell inner membrane</keyword>
<evidence type="ECO:0000256" key="4">
    <source>
        <dbReference type="ARBA" id="ARBA00014213"/>
    </source>
</evidence>
<name>A0AAU8BGT0_9VIBR</name>
<gene>
    <name evidence="13" type="primary">lptF</name>
    <name evidence="13" type="ORF">PG915_14830</name>
</gene>
<dbReference type="EMBL" id="CP115920">
    <property type="protein sequence ID" value="XCD15829.1"/>
    <property type="molecule type" value="Genomic_DNA"/>
</dbReference>
<dbReference type="GO" id="GO:0043190">
    <property type="term" value="C:ATP-binding cassette (ABC) transporter complex"/>
    <property type="evidence" value="ECO:0007669"/>
    <property type="project" value="InterPro"/>
</dbReference>
<evidence type="ECO:0000256" key="7">
    <source>
        <dbReference type="ARBA" id="ARBA00022519"/>
    </source>
</evidence>
<protein>
    <recommendedName>
        <fullName evidence="4">Lipopolysaccharide export system permease protein LptF</fullName>
    </recommendedName>
</protein>
<accession>A0AAU8BGT0</accession>
<evidence type="ECO:0000256" key="10">
    <source>
        <dbReference type="ARBA" id="ARBA00023136"/>
    </source>
</evidence>
<feature type="transmembrane region" description="Helical" evidence="12">
    <location>
        <begin position="62"/>
        <end position="81"/>
    </location>
</feature>
<comment type="subunit">
    <text evidence="11">Component of the lipopolysaccharide transport and assembly complex. The LptBFG transporter is composed of two ATP-binding proteins (LptB) and two transmembrane proteins (LptF and LptG).</text>
</comment>
<comment type="subcellular location">
    <subcellularLocation>
        <location evidence="2">Cell inner membrane</location>
        <topology evidence="2">Multi-pass membrane protein</topology>
    </subcellularLocation>
</comment>
<evidence type="ECO:0000256" key="12">
    <source>
        <dbReference type="SAM" id="Phobius"/>
    </source>
</evidence>
<feature type="transmembrane region" description="Helical" evidence="12">
    <location>
        <begin position="301"/>
        <end position="320"/>
    </location>
</feature>
<evidence type="ECO:0000256" key="6">
    <source>
        <dbReference type="ARBA" id="ARBA00022475"/>
    </source>
</evidence>
<proteinExistence type="inferred from homology"/>
<dbReference type="AlphaFoldDB" id="A0AAU8BGT0"/>
<dbReference type="InterPro" id="IPR005495">
    <property type="entry name" value="LptG/LptF_permease"/>
</dbReference>
<evidence type="ECO:0000256" key="1">
    <source>
        <dbReference type="ARBA" id="ARBA00002265"/>
    </source>
</evidence>
<evidence type="ECO:0000256" key="11">
    <source>
        <dbReference type="ARBA" id="ARBA00026081"/>
    </source>
</evidence>
<evidence type="ECO:0000256" key="5">
    <source>
        <dbReference type="ARBA" id="ARBA00022448"/>
    </source>
</evidence>
<comment type="similarity">
    <text evidence="3">Belongs to the LptF/LptG family.</text>
</comment>
<organism evidence="13">
    <name type="scientific">Vibrio chaetopteri</name>
    <dbReference type="NCBI Taxonomy" id="3016528"/>
    <lineage>
        <taxon>Bacteria</taxon>
        <taxon>Pseudomonadati</taxon>
        <taxon>Pseudomonadota</taxon>
        <taxon>Gammaproteobacteria</taxon>
        <taxon>Vibrionales</taxon>
        <taxon>Vibrionaceae</taxon>
        <taxon>Vibrio</taxon>
    </lineage>
</organism>
<feature type="transmembrane region" description="Helical" evidence="12">
    <location>
        <begin position="102"/>
        <end position="121"/>
    </location>
</feature>
<dbReference type="InterPro" id="IPR030922">
    <property type="entry name" value="LptF"/>
</dbReference>
<dbReference type="GO" id="GO:0015920">
    <property type="term" value="P:lipopolysaccharide transport"/>
    <property type="evidence" value="ECO:0007669"/>
    <property type="project" value="TreeGrafter"/>
</dbReference>
<feature type="transmembrane region" description="Helical" evidence="12">
    <location>
        <begin position="266"/>
        <end position="289"/>
    </location>
</feature>
<evidence type="ECO:0000313" key="13">
    <source>
        <dbReference type="EMBL" id="XCD15829.1"/>
    </source>
</evidence>
<keyword evidence="8 12" id="KW-0812">Transmembrane</keyword>
<dbReference type="NCBIfam" id="TIGR04407">
    <property type="entry name" value="LptF_YjgP"/>
    <property type="match status" value="1"/>
</dbReference>
<dbReference type="KEGG" id="vck:PG915_14830"/>
<comment type="function">
    <text evidence="1">Part of the ABC transporter complex LptBFG involved in the translocation of lipopolysaccharide (LPS) from the inner membrane to the outer membrane.</text>
</comment>